<evidence type="ECO:0000313" key="2">
    <source>
        <dbReference type="Proteomes" id="UP000276128"/>
    </source>
</evidence>
<dbReference type="InterPro" id="IPR014199">
    <property type="entry name" value="Spore_YtxC"/>
</dbReference>
<protein>
    <submittedName>
        <fullName evidence="1">Putative sporulation protein YtxC</fullName>
    </submittedName>
</protein>
<proteinExistence type="predicted"/>
<dbReference type="EMBL" id="RXHU01000114">
    <property type="protein sequence ID" value="RTE02647.1"/>
    <property type="molecule type" value="Genomic_DNA"/>
</dbReference>
<reference evidence="1 2" key="1">
    <citation type="submission" date="2018-12" db="EMBL/GenBank/DDBJ databases">
        <title>Bacillus ochoae sp. nov., Paenibacillus whitsoniae sp. nov., Paenibacillus spiritus sp. nov. Isolated from the Mars Exploration Rover during spacecraft assembly.</title>
        <authorList>
            <person name="Seuylemezian A."/>
            <person name="Vaishampayan P."/>
        </authorList>
    </citation>
    <scope>NUCLEOTIDE SEQUENCE [LARGE SCALE GENOMIC DNA]</scope>
    <source>
        <strain evidence="1 2">MER 54</strain>
    </source>
</reference>
<dbReference type="Proteomes" id="UP000276128">
    <property type="component" value="Unassembled WGS sequence"/>
</dbReference>
<name>A0A430J540_9BACL</name>
<accession>A0A430J540</accession>
<keyword evidence="2" id="KW-1185">Reference proteome</keyword>
<sequence length="317" mass="36335">MVELFGVAFSYGDDAEDQSLFLQVQQELQLLHRSEALVKAEFARYPGYGIIRVEAEMLERDVDMPLLLVSVKEALAEAIAGFIVADKEPAILRHLIIKEFHYDKTADVEAIEGYCQQSLQLECGGDDGLLTMNSSPSKQRRKGMLKELLSHMLGEHPVLNLDGFLAFRIQEYKEELREIVEYAIDEFMMDRQYQEFISLLQYFVYIQEAKIPAVHLIHKGGHEFVILNDKMEPIDASDLDTTLRMEVLEKDINFEDMIVSTLISVSPANIYIHTRDADLTIIKTIRQIFEDRTSVCSYCRTCDLYLGEGKKHDQLSP</sequence>
<evidence type="ECO:0000313" key="1">
    <source>
        <dbReference type="EMBL" id="RTE02647.1"/>
    </source>
</evidence>
<organism evidence="1 2">
    <name type="scientific">Paenibacillus whitsoniae</name>
    <dbReference type="NCBI Taxonomy" id="2496558"/>
    <lineage>
        <taxon>Bacteria</taxon>
        <taxon>Bacillati</taxon>
        <taxon>Bacillota</taxon>
        <taxon>Bacilli</taxon>
        <taxon>Bacillales</taxon>
        <taxon>Paenibacillaceae</taxon>
        <taxon>Paenibacillus</taxon>
    </lineage>
</organism>
<dbReference type="OrthoDB" id="2986513at2"/>
<dbReference type="Pfam" id="PF08812">
    <property type="entry name" value="YtxC"/>
    <property type="match status" value="1"/>
</dbReference>
<dbReference type="AlphaFoldDB" id="A0A430J540"/>
<gene>
    <name evidence="1" type="ORF">EJQ19_29125</name>
</gene>
<comment type="caution">
    <text evidence="1">The sequence shown here is derived from an EMBL/GenBank/DDBJ whole genome shotgun (WGS) entry which is preliminary data.</text>
</comment>